<accession>A0AAD6QWX3</accession>
<sequence>MPNIFIKNVMKYSFFYLVVRHFCFYNLPEHI</sequence>
<gene>
    <name evidence="1" type="ORF">NC653_014423</name>
</gene>
<dbReference type="Proteomes" id="UP001164929">
    <property type="component" value="Chromosome 5"/>
</dbReference>
<proteinExistence type="predicted"/>
<protein>
    <submittedName>
        <fullName evidence="1">Uncharacterized protein</fullName>
    </submittedName>
</protein>
<comment type="caution">
    <text evidence="1">The sequence shown here is derived from an EMBL/GenBank/DDBJ whole genome shotgun (WGS) entry which is preliminary data.</text>
</comment>
<keyword evidence="2" id="KW-1185">Reference proteome</keyword>
<name>A0AAD6QWX3_9ROSI</name>
<dbReference type="EMBL" id="JAQIZT010000005">
    <property type="protein sequence ID" value="KAJ6998215.1"/>
    <property type="molecule type" value="Genomic_DNA"/>
</dbReference>
<organism evidence="1 2">
    <name type="scientific">Populus alba x Populus x berolinensis</name>
    <dbReference type="NCBI Taxonomy" id="444605"/>
    <lineage>
        <taxon>Eukaryota</taxon>
        <taxon>Viridiplantae</taxon>
        <taxon>Streptophyta</taxon>
        <taxon>Embryophyta</taxon>
        <taxon>Tracheophyta</taxon>
        <taxon>Spermatophyta</taxon>
        <taxon>Magnoliopsida</taxon>
        <taxon>eudicotyledons</taxon>
        <taxon>Gunneridae</taxon>
        <taxon>Pentapetalae</taxon>
        <taxon>rosids</taxon>
        <taxon>fabids</taxon>
        <taxon>Malpighiales</taxon>
        <taxon>Salicaceae</taxon>
        <taxon>Saliceae</taxon>
        <taxon>Populus</taxon>
    </lineage>
</organism>
<evidence type="ECO:0000313" key="2">
    <source>
        <dbReference type="Proteomes" id="UP001164929"/>
    </source>
</evidence>
<evidence type="ECO:0000313" key="1">
    <source>
        <dbReference type="EMBL" id="KAJ6998215.1"/>
    </source>
</evidence>
<reference evidence="1" key="1">
    <citation type="journal article" date="2023" name="Mol. Ecol. Resour.">
        <title>Chromosome-level genome assembly of a triploid poplar Populus alba 'Berolinensis'.</title>
        <authorList>
            <person name="Chen S."/>
            <person name="Yu Y."/>
            <person name="Wang X."/>
            <person name="Wang S."/>
            <person name="Zhang T."/>
            <person name="Zhou Y."/>
            <person name="He R."/>
            <person name="Meng N."/>
            <person name="Wang Y."/>
            <person name="Liu W."/>
            <person name="Liu Z."/>
            <person name="Liu J."/>
            <person name="Guo Q."/>
            <person name="Huang H."/>
            <person name="Sederoff R.R."/>
            <person name="Wang G."/>
            <person name="Qu G."/>
            <person name="Chen S."/>
        </authorList>
    </citation>
    <scope>NUCLEOTIDE SEQUENCE</scope>
    <source>
        <strain evidence="1">SC-2020</strain>
    </source>
</reference>
<dbReference type="AlphaFoldDB" id="A0AAD6QWX3"/>